<keyword evidence="1" id="KW-0547">Nucleotide-binding</keyword>
<dbReference type="EMBL" id="KL596963">
    <property type="protein sequence ID" value="KER21482.1"/>
    <property type="molecule type" value="Genomic_DNA"/>
</dbReference>
<name>A0A074Z7C6_OPIVI</name>
<dbReference type="OrthoDB" id="70770at2759"/>
<dbReference type="PROSITE" id="PS51455">
    <property type="entry name" value="PIPK"/>
    <property type="match status" value="1"/>
</dbReference>
<feature type="compositionally biased region" description="Low complexity" evidence="2">
    <location>
        <begin position="569"/>
        <end position="580"/>
    </location>
</feature>
<evidence type="ECO:0000313" key="5">
    <source>
        <dbReference type="Proteomes" id="UP000054324"/>
    </source>
</evidence>
<feature type="region of interest" description="Disordered" evidence="2">
    <location>
        <begin position="1"/>
        <end position="51"/>
    </location>
</feature>
<feature type="compositionally biased region" description="Polar residues" evidence="2">
    <location>
        <begin position="821"/>
        <end position="832"/>
    </location>
</feature>
<feature type="region of interest" description="Disordered" evidence="2">
    <location>
        <begin position="751"/>
        <end position="772"/>
    </location>
</feature>
<dbReference type="CTD" id="20324365"/>
<feature type="compositionally biased region" description="Polar residues" evidence="2">
    <location>
        <begin position="378"/>
        <end position="388"/>
    </location>
</feature>
<sequence length="993" mass="109984">MSEVGSTGNSGPGPPAQFNSLNSPTKLSIPSGSRPLLRDNGSRRGKKIGHRRVTEEGTVTYKKKPTSEIQQALQLGIQHHIGSIQKERDRDVLYRDFQTIDTVQFPACGTKTTPAHSLSDFRFKTYAPIAFRNFRTRYKLDIRDFLNSICSRELRELSNPGASGSIFYITQDDEFIIKTVQHREGEFLRALLPSYFMNLWQHPPTLLPKFHGFYCYQTSRKNIRFVVMNNLLPSSVKIHEKYDLKGSTHKRRASAKELAKSSPTLKDLDFIERHPDGIWLEAETYDALMRTIEQDCLVLESLEIMDYSLLLGVHNLDQAKRERQMEKQATKQVNNAKTSTPSGGDDVGASSAKRLPDDSNPNGLQHDTSGLQHHKTSPLRSSGAQHGISSDAFRWSRAPPGADGEKIVSISSDLPTAGPSPSSTFERDAARGRSTKRLAAYCTAMESIEASAKPVELEKEEMDLIPSGGIPARNSNGDRLLLFLGIIDILQSYRLIKKLEHGFKAIAIDGRTVSVTPPGFYSQRFQESLSRHVFKRIQSRMSAMKQASSKRAAPPGRLPTIRSSDAVLSSSTSRNGSTQSVFYPSSTTESNSLLIPSSLVWNRPASVEISFPPASQVRSGHYGADTVSHPSPEFDDSTGGTMGPNRHGQQEYHELSTARRHGSSCELSLRSGTVQYPSLPPNTDRRSTRRRNSSNRLTEYQRNARSHTQLNQCSRTRGQHSGRIPTHLLSELIPDLNLSSSYLSVASVLTTSSESDGGDRQRASRSSVHSHLGEPTLVTGRCIVTPEYPRVVYISDSNSKVNVAVDPQKPPVPCTNHRTHTTGSPNQESRQVVNGVPKTESHNRYAKRTETVRRTPAKMVFDSLPASLTKRRLPVDRSLGVQGNEMPAIPASKSYSGLTGADSLEYFMQDAVLRFRETAYDPYGLARKNLLNQLNTTRAASATCVNRNSADSMSSSGRCSLMSAQSTSRVQALDRRRRRLSRREIQTNSSGAA</sequence>
<dbReference type="InterPro" id="IPR027483">
    <property type="entry name" value="PInositol-4-P-4/5-kinase_C_sf"/>
</dbReference>
<feature type="domain" description="PIPK" evidence="3">
    <location>
        <begin position="65"/>
        <end position="533"/>
    </location>
</feature>
<feature type="compositionally biased region" description="Polar residues" evidence="2">
    <location>
        <begin position="17"/>
        <end position="31"/>
    </location>
</feature>
<dbReference type="GO" id="GO:0005886">
    <property type="term" value="C:plasma membrane"/>
    <property type="evidence" value="ECO:0007669"/>
    <property type="project" value="TreeGrafter"/>
</dbReference>
<reference evidence="4 5" key="1">
    <citation type="submission" date="2013-11" db="EMBL/GenBank/DDBJ databases">
        <title>Opisthorchis viverrini - life in the bile duct.</title>
        <authorList>
            <person name="Young N.D."/>
            <person name="Nagarajan N."/>
            <person name="Lin S.J."/>
            <person name="Korhonen P.K."/>
            <person name="Jex A.R."/>
            <person name="Hall R.S."/>
            <person name="Safavi-Hemami H."/>
            <person name="Kaewkong W."/>
            <person name="Bertrand D."/>
            <person name="Gao S."/>
            <person name="Seet Q."/>
            <person name="Wongkham S."/>
            <person name="Teh B.T."/>
            <person name="Wongkham C."/>
            <person name="Intapan P.M."/>
            <person name="Maleewong W."/>
            <person name="Yang X."/>
            <person name="Hu M."/>
            <person name="Wang Z."/>
            <person name="Hofmann A."/>
            <person name="Sternberg P.W."/>
            <person name="Tan P."/>
            <person name="Wang J."/>
            <person name="Gasser R.B."/>
        </authorList>
    </citation>
    <scope>NUCLEOTIDE SEQUENCE [LARGE SCALE GENOMIC DNA]</scope>
</reference>
<feature type="compositionally biased region" description="Polar residues" evidence="2">
    <location>
        <begin position="359"/>
        <end position="371"/>
    </location>
</feature>
<evidence type="ECO:0000256" key="2">
    <source>
        <dbReference type="SAM" id="MobiDB-lite"/>
    </source>
</evidence>
<feature type="compositionally biased region" description="Polar residues" evidence="2">
    <location>
        <begin position="330"/>
        <end position="342"/>
    </location>
</feature>
<protein>
    <recommendedName>
        <fullName evidence="3">PIPK domain-containing protein</fullName>
    </recommendedName>
</protein>
<feature type="region of interest" description="Disordered" evidence="2">
    <location>
        <begin position="620"/>
        <end position="722"/>
    </location>
</feature>
<dbReference type="GeneID" id="20324365"/>
<evidence type="ECO:0000256" key="1">
    <source>
        <dbReference type="PROSITE-ProRule" id="PRU00781"/>
    </source>
</evidence>
<dbReference type="Proteomes" id="UP000054324">
    <property type="component" value="Unassembled WGS sequence"/>
</dbReference>
<feature type="compositionally biased region" description="Polar residues" evidence="2">
    <location>
        <begin position="700"/>
        <end position="716"/>
    </location>
</feature>
<dbReference type="InterPro" id="IPR027484">
    <property type="entry name" value="PInositol-4-P-5-kinase_N"/>
</dbReference>
<feature type="region of interest" description="Disordered" evidence="2">
    <location>
        <begin position="544"/>
        <end position="585"/>
    </location>
</feature>
<dbReference type="KEGG" id="ovi:T265_10197"/>
<feature type="region of interest" description="Disordered" evidence="2">
    <location>
        <begin position="807"/>
        <end position="837"/>
    </location>
</feature>
<keyword evidence="1" id="KW-0067">ATP-binding</keyword>
<dbReference type="Gene3D" id="3.30.800.10">
    <property type="entry name" value="Phosphatidylinositol Phosphate Kinase II Beta"/>
    <property type="match status" value="1"/>
</dbReference>
<dbReference type="InterPro" id="IPR023610">
    <property type="entry name" value="PInositol-4/5-P-5/4-kinase"/>
</dbReference>
<feature type="compositionally biased region" description="Basic and acidic residues" evidence="2">
    <location>
        <begin position="648"/>
        <end position="657"/>
    </location>
</feature>
<feature type="compositionally biased region" description="Polar residues" evidence="2">
    <location>
        <begin position="409"/>
        <end position="424"/>
    </location>
</feature>
<dbReference type="InterPro" id="IPR002498">
    <property type="entry name" value="PInositol-4-P-4/5-kinase_core"/>
</dbReference>
<feature type="region of interest" description="Disordered" evidence="2">
    <location>
        <begin position="322"/>
        <end position="431"/>
    </location>
</feature>
<dbReference type="GO" id="GO:0016308">
    <property type="term" value="F:1-phosphatidylinositol-4-phosphate 5-kinase activity"/>
    <property type="evidence" value="ECO:0007669"/>
    <property type="project" value="TreeGrafter"/>
</dbReference>
<evidence type="ECO:0000259" key="3">
    <source>
        <dbReference type="PROSITE" id="PS51455"/>
    </source>
</evidence>
<dbReference type="Pfam" id="PF01504">
    <property type="entry name" value="PIP5K"/>
    <property type="match status" value="1"/>
</dbReference>
<dbReference type="GO" id="GO:0046854">
    <property type="term" value="P:phosphatidylinositol phosphate biosynthetic process"/>
    <property type="evidence" value="ECO:0007669"/>
    <property type="project" value="TreeGrafter"/>
</dbReference>
<dbReference type="GO" id="GO:0005524">
    <property type="term" value="F:ATP binding"/>
    <property type="evidence" value="ECO:0007669"/>
    <property type="project" value="UniProtKB-UniRule"/>
</dbReference>
<dbReference type="AlphaFoldDB" id="A0A074Z7C6"/>
<dbReference type="Gene3D" id="3.30.810.10">
    <property type="entry name" value="2-Layer Sandwich"/>
    <property type="match status" value="1"/>
</dbReference>
<evidence type="ECO:0000313" key="4">
    <source>
        <dbReference type="EMBL" id="KER21482.1"/>
    </source>
</evidence>
<feature type="compositionally biased region" description="Low complexity" evidence="2">
    <location>
        <begin position="952"/>
        <end position="963"/>
    </location>
</feature>
<dbReference type="PANTHER" id="PTHR23086:SF101">
    <property type="entry name" value="LP03320P-RELATED"/>
    <property type="match status" value="1"/>
</dbReference>
<keyword evidence="5" id="KW-1185">Reference proteome</keyword>
<dbReference type="PANTHER" id="PTHR23086">
    <property type="entry name" value="PHOSPHATIDYLINOSITOL-4-PHOSPHATE 5-KINASE"/>
    <property type="match status" value="1"/>
</dbReference>
<feature type="region of interest" description="Disordered" evidence="2">
    <location>
        <begin position="947"/>
        <end position="993"/>
    </location>
</feature>
<gene>
    <name evidence="4" type="ORF">T265_10197</name>
</gene>
<dbReference type="CDD" id="cd17301">
    <property type="entry name" value="PIPKc_PIP5KI"/>
    <property type="match status" value="1"/>
</dbReference>
<accession>A0A074Z7C6</accession>
<organism evidence="4 5">
    <name type="scientific">Opisthorchis viverrini</name>
    <name type="common">Southeast Asian liver fluke</name>
    <dbReference type="NCBI Taxonomy" id="6198"/>
    <lineage>
        <taxon>Eukaryota</taxon>
        <taxon>Metazoa</taxon>
        <taxon>Spiralia</taxon>
        <taxon>Lophotrochozoa</taxon>
        <taxon>Platyhelminthes</taxon>
        <taxon>Trematoda</taxon>
        <taxon>Digenea</taxon>
        <taxon>Opisthorchiida</taxon>
        <taxon>Opisthorchiata</taxon>
        <taxon>Opisthorchiidae</taxon>
        <taxon>Opisthorchis</taxon>
    </lineage>
</organism>
<dbReference type="RefSeq" id="XP_009174761.1">
    <property type="nucleotide sequence ID" value="XM_009176497.1"/>
</dbReference>
<keyword evidence="1" id="KW-0808">Transferase</keyword>
<dbReference type="STRING" id="6198.A0A074Z7C6"/>
<proteinExistence type="predicted"/>
<keyword evidence="1" id="KW-0418">Kinase</keyword>
<dbReference type="SUPFAM" id="SSF56104">
    <property type="entry name" value="SAICAR synthase-like"/>
    <property type="match status" value="1"/>
</dbReference>
<dbReference type="SMART" id="SM00330">
    <property type="entry name" value="PIPKc"/>
    <property type="match status" value="1"/>
</dbReference>